<name>A0A6B8J8Y2_STEMA</name>
<evidence type="ECO:0000313" key="1">
    <source>
        <dbReference type="EMBL" id="MBH1653209.1"/>
    </source>
</evidence>
<evidence type="ECO:0000313" key="2">
    <source>
        <dbReference type="Proteomes" id="UP000625930"/>
    </source>
</evidence>
<accession>A0A6B8J8Y2</accession>
<organism evidence="1 2">
    <name type="scientific">Stenotrophomonas maltophilia</name>
    <name type="common">Pseudomonas maltophilia</name>
    <name type="synonym">Xanthomonas maltophilia</name>
    <dbReference type="NCBI Taxonomy" id="40324"/>
    <lineage>
        <taxon>Bacteria</taxon>
        <taxon>Pseudomonadati</taxon>
        <taxon>Pseudomonadota</taxon>
        <taxon>Gammaproteobacteria</taxon>
        <taxon>Lysobacterales</taxon>
        <taxon>Lysobacteraceae</taxon>
        <taxon>Stenotrophomonas</taxon>
        <taxon>Stenotrophomonas maltophilia group</taxon>
    </lineage>
</organism>
<dbReference type="Proteomes" id="UP000625930">
    <property type="component" value="Unassembled WGS sequence"/>
</dbReference>
<comment type="caution">
    <text evidence="1">The sequence shown here is derived from an EMBL/GenBank/DDBJ whole genome shotgun (WGS) entry which is preliminary data.</text>
</comment>
<gene>
    <name evidence="1" type="ORF">I5U67_13635</name>
</gene>
<protein>
    <submittedName>
        <fullName evidence="1">Uncharacterized protein</fullName>
    </submittedName>
</protein>
<sequence length="326" mass="36341">MNVVYGALGRLRFARGRFGWSGKPYRGEQLLFDVAGNQELSSPAHHQPTGATPTMTQLQSPQTGELIETFTYRKWPLVLLYALAGIFFLAAAFLLVLKNHVPVDGYRTIHMGVALVLVCGLAVLGLTIWQGTLRKARYEVYERGITEVVGRTRTYIAFAEMQDLYLFGTGKLGAAGVLTDVAYRLAPTAAFHWANQHLRRQMEFMQLVCQLHVRERLPVMITALRSDSVVTFNYVSSGQVWKKRILGNYLDVTTQPILLTRTHIEVGGRRIPVATLAKVDLNQWSERITIKDASGAVALSTIASGIFSLDLFLETLAWVLSDDNQV</sequence>
<dbReference type="EMBL" id="JADUNP010000029">
    <property type="protein sequence ID" value="MBH1653209.1"/>
    <property type="molecule type" value="Genomic_DNA"/>
</dbReference>
<reference evidence="1" key="1">
    <citation type="submission" date="2020-11" db="EMBL/GenBank/DDBJ databases">
        <title>Enhanced detection system for hospital associated transmission using whole genome sequencing surveillance.</title>
        <authorList>
            <person name="Harrison L.H."/>
            <person name="Van Tyne D."/>
            <person name="Marsh J.W."/>
            <person name="Griffith M.P."/>
            <person name="Snyder D.J."/>
            <person name="Cooper V.S."/>
            <person name="Mustapha M."/>
        </authorList>
    </citation>
    <scope>NUCLEOTIDE SEQUENCE</scope>
    <source>
        <strain evidence="1">STEN00091</strain>
    </source>
</reference>
<dbReference type="RefSeq" id="WP_154264493.1">
    <property type="nucleotide sequence ID" value="NZ_CP040438.1"/>
</dbReference>
<proteinExistence type="predicted"/>
<dbReference type="AlphaFoldDB" id="A0A6B8J8Y2"/>